<dbReference type="GO" id="GO:0004521">
    <property type="term" value="F:RNA endonuclease activity"/>
    <property type="evidence" value="ECO:0007669"/>
    <property type="project" value="TreeGrafter"/>
</dbReference>
<dbReference type="STRING" id="1801752.A3J61_02375"/>
<dbReference type="SMART" id="SM01027">
    <property type="entry name" value="Beta-Casp"/>
    <property type="match status" value="1"/>
</dbReference>
<evidence type="ECO:0008006" key="6">
    <source>
        <dbReference type="Google" id="ProtNLM"/>
    </source>
</evidence>
<evidence type="ECO:0000256" key="1">
    <source>
        <dbReference type="ARBA" id="ARBA00022801"/>
    </source>
</evidence>
<dbReference type="Gene3D" id="3.60.15.10">
    <property type="entry name" value="Ribonuclease Z/Hydroxyacylglutathione hydrolase-like"/>
    <property type="match status" value="1"/>
</dbReference>
<dbReference type="InterPro" id="IPR036866">
    <property type="entry name" value="RibonucZ/Hydroxyglut_hydro"/>
</dbReference>
<dbReference type="Pfam" id="PF10996">
    <property type="entry name" value="Beta-Casp"/>
    <property type="match status" value="1"/>
</dbReference>
<dbReference type="InterPro" id="IPR050698">
    <property type="entry name" value="MBL"/>
</dbReference>
<evidence type="ECO:0000313" key="4">
    <source>
        <dbReference type="EMBL" id="OGI71821.1"/>
    </source>
</evidence>
<dbReference type="CDD" id="cd16295">
    <property type="entry name" value="TTHA0252-CPSF-like_MBL-fold"/>
    <property type="match status" value="1"/>
</dbReference>
<dbReference type="EMBL" id="MFUC01000022">
    <property type="protein sequence ID" value="OGI71821.1"/>
    <property type="molecule type" value="Genomic_DNA"/>
</dbReference>
<dbReference type="Pfam" id="PF07521">
    <property type="entry name" value="RMMBL"/>
    <property type="match status" value="1"/>
</dbReference>
<evidence type="ECO:0000313" key="5">
    <source>
        <dbReference type="Proteomes" id="UP000179686"/>
    </source>
</evidence>
<protein>
    <recommendedName>
        <fullName evidence="6">MBL fold hydrolase</fullName>
    </recommendedName>
</protein>
<evidence type="ECO:0000259" key="3">
    <source>
        <dbReference type="SMART" id="SM01027"/>
    </source>
</evidence>
<dbReference type="InterPro" id="IPR022712">
    <property type="entry name" value="Beta_Casp"/>
</dbReference>
<proteinExistence type="predicted"/>
<dbReference type="Proteomes" id="UP000179686">
    <property type="component" value="Unassembled WGS sequence"/>
</dbReference>
<dbReference type="PANTHER" id="PTHR11203">
    <property type="entry name" value="CLEAVAGE AND POLYADENYLATION SPECIFICITY FACTOR FAMILY MEMBER"/>
    <property type="match status" value="1"/>
</dbReference>
<sequence length="466" mass="52100">MEKNHNEAKNLKLTFCSGAGAVTGANFLLEIAGAVGENNKKILIDCGMEQGTSLADETNWSDFPYDPAEIDILFVTHAHIDHIGRIPKLVAQGFKGRIISTDATRDLALPMLEDTCAIMSHYENVDIKKMYTHEVVAKALSLWEGLKYHADINLDHGFKCNFYDSGHILGSAMLHIEYGNKKILFTGDLGNSPSPLLRDTEVVKDIDYLIMESVYGDRNHEDRDTRKKRLEEVIEDNYNRGGVLIVPTFSLERSQELLFEIDDLVENKRVPQMPVFLDSPLAIKLTSIFRKYMHYFNESAQEVMNNDDDIFSFPGLKVTLATDESKSILHAPNPKIVIAGSGMSNGGRILHHEQNYLPDANNTLLLTGFQSLGTLGRTILEGAREIRINGQVIPIKAKIEKIDGYSGHKDSDRLVEFVADMSDSLQKVFICMGEPRAAIFLAQRLRDSLGIYTETPMMGDTTVLEC</sequence>
<feature type="domain" description="Metallo-beta-lactamase" evidence="2">
    <location>
        <begin position="29"/>
        <end position="249"/>
    </location>
</feature>
<gene>
    <name evidence="4" type="ORF">A3J61_02375</name>
</gene>
<keyword evidence="1" id="KW-0378">Hydrolase</keyword>
<dbReference type="InterPro" id="IPR001279">
    <property type="entry name" value="Metallo-B-lactamas"/>
</dbReference>
<dbReference type="AlphaFoldDB" id="A0A1F6VQ53"/>
<reference evidence="4 5" key="1">
    <citation type="journal article" date="2016" name="Nat. Commun.">
        <title>Thousands of microbial genomes shed light on interconnected biogeochemical processes in an aquifer system.</title>
        <authorList>
            <person name="Anantharaman K."/>
            <person name="Brown C.T."/>
            <person name="Hug L.A."/>
            <person name="Sharon I."/>
            <person name="Castelle C.J."/>
            <person name="Probst A.J."/>
            <person name="Thomas B.C."/>
            <person name="Singh A."/>
            <person name="Wilkins M.J."/>
            <person name="Karaoz U."/>
            <person name="Brodie E.L."/>
            <person name="Williams K.H."/>
            <person name="Hubbard S.S."/>
            <person name="Banfield J.F."/>
        </authorList>
    </citation>
    <scope>NUCLEOTIDE SEQUENCE [LARGE SCALE GENOMIC DNA]</scope>
</reference>
<dbReference type="PANTHER" id="PTHR11203:SF37">
    <property type="entry name" value="INTEGRATOR COMPLEX SUBUNIT 11"/>
    <property type="match status" value="1"/>
</dbReference>
<feature type="domain" description="Beta-Casp" evidence="3">
    <location>
        <begin position="254"/>
        <end position="379"/>
    </location>
</feature>
<dbReference type="Gene3D" id="3.40.50.10890">
    <property type="match status" value="1"/>
</dbReference>
<organism evidence="4 5">
    <name type="scientific">Candidatus Nomurabacteria bacterium RIFCSPHIGHO2_02_FULL_38_15</name>
    <dbReference type="NCBI Taxonomy" id="1801752"/>
    <lineage>
        <taxon>Bacteria</taxon>
        <taxon>Candidatus Nomuraibacteriota</taxon>
    </lineage>
</organism>
<dbReference type="SUPFAM" id="SSF56281">
    <property type="entry name" value="Metallo-hydrolase/oxidoreductase"/>
    <property type="match status" value="1"/>
</dbReference>
<dbReference type="InterPro" id="IPR011108">
    <property type="entry name" value="RMMBL"/>
</dbReference>
<dbReference type="SMART" id="SM00849">
    <property type="entry name" value="Lactamase_B"/>
    <property type="match status" value="1"/>
</dbReference>
<evidence type="ECO:0000259" key="2">
    <source>
        <dbReference type="SMART" id="SM00849"/>
    </source>
</evidence>
<dbReference type="Pfam" id="PF16661">
    <property type="entry name" value="Lactamase_B_6"/>
    <property type="match status" value="1"/>
</dbReference>
<name>A0A1F6VQ53_9BACT</name>
<comment type="caution">
    <text evidence="4">The sequence shown here is derived from an EMBL/GenBank/DDBJ whole genome shotgun (WGS) entry which is preliminary data.</text>
</comment>
<dbReference type="GO" id="GO:0016787">
    <property type="term" value="F:hydrolase activity"/>
    <property type="evidence" value="ECO:0007669"/>
    <property type="project" value="UniProtKB-KW"/>
</dbReference>
<accession>A0A1F6VQ53</accession>